<organism evidence="2 3">
    <name type="scientific">Paralvinella palmiformis</name>
    <dbReference type="NCBI Taxonomy" id="53620"/>
    <lineage>
        <taxon>Eukaryota</taxon>
        <taxon>Metazoa</taxon>
        <taxon>Spiralia</taxon>
        <taxon>Lophotrochozoa</taxon>
        <taxon>Annelida</taxon>
        <taxon>Polychaeta</taxon>
        <taxon>Sedentaria</taxon>
        <taxon>Canalipalpata</taxon>
        <taxon>Terebellida</taxon>
        <taxon>Terebelliformia</taxon>
        <taxon>Alvinellidae</taxon>
        <taxon>Paralvinella</taxon>
    </lineage>
</organism>
<accession>A0AAD9JE06</accession>
<reference evidence="2" key="1">
    <citation type="journal article" date="2023" name="Mol. Biol. Evol.">
        <title>Third-Generation Sequencing Reveals the Adaptive Role of the Epigenome in Three Deep-Sea Polychaetes.</title>
        <authorList>
            <person name="Perez M."/>
            <person name="Aroh O."/>
            <person name="Sun Y."/>
            <person name="Lan Y."/>
            <person name="Juniper S.K."/>
            <person name="Young C.R."/>
            <person name="Angers B."/>
            <person name="Qian P.Y."/>
        </authorList>
    </citation>
    <scope>NUCLEOTIDE SEQUENCE</scope>
    <source>
        <strain evidence="2">P08H-3</strain>
    </source>
</reference>
<dbReference type="EMBL" id="JAODUP010000372">
    <property type="protein sequence ID" value="KAK2151201.1"/>
    <property type="molecule type" value="Genomic_DNA"/>
</dbReference>
<dbReference type="Proteomes" id="UP001208570">
    <property type="component" value="Unassembled WGS sequence"/>
</dbReference>
<keyword evidence="1" id="KW-0472">Membrane</keyword>
<evidence type="ECO:0000256" key="1">
    <source>
        <dbReference type="SAM" id="Phobius"/>
    </source>
</evidence>
<keyword evidence="1" id="KW-1133">Transmembrane helix</keyword>
<comment type="caution">
    <text evidence="2">The sequence shown here is derived from an EMBL/GenBank/DDBJ whole genome shotgun (WGS) entry which is preliminary data.</text>
</comment>
<keyword evidence="1" id="KW-0812">Transmembrane</keyword>
<feature type="transmembrane region" description="Helical" evidence="1">
    <location>
        <begin position="89"/>
        <end position="106"/>
    </location>
</feature>
<protein>
    <submittedName>
        <fullName evidence="2">Uncharacterized protein</fullName>
    </submittedName>
</protein>
<feature type="transmembrane region" description="Helical" evidence="1">
    <location>
        <begin position="53"/>
        <end position="77"/>
    </location>
</feature>
<gene>
    <name evidence="2" type="ORF">LSH36_372g02010</name>
</gene>
<evidence type="ECO:0000313" key="2">
    <source>
        <dbReference type="EMBL" id="KAK2151201.1"/>
    </source>
</evidence>
<proteinExistence type="predicted"/>
<keyword evidence="3" id="KW-1185">Reference proteome</keyword>
<evidence type="ECO:0000313" key="3">
    <source>
        <dbReference type="Proteomes" id="UP001208570"/>
    </source>
</evidence>
<name>A0AAD9JE06_9ANNE</name>
<sequence length="108" mass="12268">MKHISLLGARSPPDVALRKVVNRWRPLCHTEFVVVVAGSMYVHQCGGSKFIPIYMMVAGIIGLIQFLIMLYSCCVPVTPTRTMTKKHTVYNCQNVFFGFFMGWTFFGK</sequence>
<dbReference type="AlphaFoldDB" id="A0AAD9JE06"/>